<name>A0ABU5IBL7_9BURK</name>
<proteinExistence type="predicted"/>
<dbReference type="InterPro" id="IPR021313">
    <property type="entry name" value="DUF2909"/>
</dbReference>
<evidence type="ECO:0000313" key="3">
    <source>
        <dbReference type="Proteomes" id="UP001293718"/>
    </source>
</evidence>
<reference evidence="2 3" key="1">
    <citation type="submission" date="2023-11" db="EMBL/GenBank/DDBJ databases">
        <title>Draft genome of Azohydromonas lata strain H1 (DSM1123), a polyhydroxyalkanoate producer.</title>
        <authorList>
            <person name="Traversa D."/>
            <person name="D'Addabbo P."/>
            <person name="Pazzani C."/>
            <person name="Manzari C."/>
            <person name="Chiara M."/>
            <person name="Scrascia M."/>
        </authorList>
    </citation>
    <scope>NUCLEOTIDE SEQUENCE [LARGE SCALE GENOMIC DNA]</scope>
    <source>
        <strain evidence="2 3">H1</strain>
    </source>
</reference>
<dbReference type="Pfam" id="PF11137">
    <property type="entry name" value="DUF2909"/>
    <property type="match status" value="1"/>
</dbReference>
<dbReference type="Proteomes" id="UP001293718">
    <property type="component" value="Unassembled WGS sequence"/>
</dbReference>
<dbReference type="NCBIfam" id="NF033233">
    <property type="entry name" value="twin_helix"/>
    <property type="match status" value="1"/>
</dbReference>
<keyword evidence="1 2" id="KW-0812">Transmembrane</keyword>
<keyword evidence="1" id="KW-0472">Membrane</keyword>
<accession>A0ABU5IBL7</accession>
<protein>
    <submittedName>
        <fullName evidence="2">Twin transmembrane helix small protein</fullName>
    </submittedName>
</protein>
<evidence type="ECO:0000256" key="1">
    <source>
        <dbReference type="SAM" id="Phobius"/>
    </source>
</evidence>
<keyword evidence="1" id="KW-1133">Transmembrane helix</keyword>
<organism evidence="2 3">
    <name type="scientific">Azohydromonas lata</name>
    <dbReference type="NCBI Taxonomy" id="45677"/>
    <lineage>
        <taxon>Bacteria</taxon>
        <taxon>Pseudomonadati</taxon>
        <taxon>Pseudomonadota</taxon>
        <taxon>Betaproteobacteria</taxon>
        <taxon>Burkholderiales</taxon>
        <taxon>Sphaerotilaceae</taxon>
        <taxon>Azohydromonas</taxon>
    </lineage>
</organism>
<dbReference type="EMBL" id="JAXOJX010000009">
    <property type="protein sequence ID" value="MDZ5456484.1"/>
    <property type="molecule type" value="Genomic_DNA"/>
</dbReference>
<keyword evidence="3" id="KW-1185">Reference proteome</keyword>
<dbReference type="RefSeq" id="WP_066337415.1">
    <property type="nucleotide sequence ID" value="NZ_JAXOJX010000009.1"/>
</dbReference>
<feature type="transmembrane region" description="Helical" evidence="1">
    <location>
        <begin position="45"/>
        <end position="65"/>
    </location>
</feature>
<evidence type="ECO:0000313" key="2">
    <source>
        <dbReference type="EMBL" id="MDZ5456484.1"/>
    </source>
</evidence>
<feature type="transmembrane region" description="Helical" evidence="1">
    <location>
        <begin position="6"/>
        <end position="24"/>
    </location>
</feature>
<sequence length="77" mass="8350">MKFIIVLVLLGILGALASAGVLMLRKRPPEAGTAGQPDKRMARALALRVGLSVALFLFILFSYWMGWIQPTGLPVAR</sequence>
<comment type="caution">
    <text evidence="2">The sequence shown here is derived from an EMBL/GenBank/DDBJ whole genome shotgun (WGS) entry which is preliminary data.</text>
</comment>
<gene>
    <name evidence="2" type="ORF">SM757_07840</name>
</gene>